<reference evidence="1 2" key="1">
    <citation type="journal article" date="2007" name="Nature">
        <title>Evolution of genes and genomes on the Drosophila phylogeny.</title>
        <authorList>
            <consortium name="Drosophila 12 Genomes Consortium"/>
            <person name="Clark A.G."/>
            <person name="Eisen M.B."/>
            <person name="Smith D.R."/>
            <person name="Bergman C.M."/>
            <person name="Oliver B."/>
            <person name="Markow T.A."/>
            <person name="Kaufman T.C."/>
            <person name="Kellis M."/>
            <person name="Gelbart W."/>
            <person name="Iyer V.N."/>
            <person name="Pollard D.A."/>
            <person name="Sackton T.B."/>
            <person name="Larracuente A.M."/>
            <person name="Singh N.D."/>
            <person name="Abad J.P."/>
            <person name="Abt D.N."/>
            <person name="Adryan B."/>
            <person name="Aguade M."/>
            <person name="Akashi H."/>
            <person name="Anderson W.W."/>
            <person name="Aquadro C.F."/>
            <person name="Ardell D.H."/>
            <person name="Arguello R."/>
            <person name="Artieri C.G."/>
            <person name="Barbash D.A."/>
            <person name="Barker D."/>
            <person name="Barsanti P."/>
            <person name="Batterham P."/>
            <person name="Batzoglou S."/>
            <person name="Begun D."/>
            <person name="Bhutkar A."/>
            <person name="Blanco E."/>
            <person name="Bosak S.A."/>
            <person name="Bradley R.K."/>
            <person name="Brand A.D."/>
            <person name="Brent M.R."/>
            <person name="Brooks A.N."/>
            <person name="Brown R.H."/>
            <person name="Butlin R.K."/>
            <person name="Caggese C."/>
            <person name="Calvi B.R."/>
            <person name="Bernardo de Carvalho A."/>
            <person name="Caspi A."/>
            <person name="Castrezana S."/>
            <person name="Celniker S.E."/>
            <person name="Chang J.L."/>
            <person name="Chapple C."/>
            <person name="Chatterji S."/>
            <person name="Chinwalla A."/>
            <person name="Civetta A."/>
            <person name="Clifton S.W."/>
            <person name="Comeron J.M."/>
            <person name="Costello J.C."/>
            <person name="Coyne J.A."/>
            <person name="Daub J."/>
            <person name="David R.G."/>
            <person name="Delcher A.L."/>
            <person name="Delehaunty K."/>
            <person name="Do C.B."/>
            <person name="Ebling H."/>
            <person name="Edwards K."/>
            <person name="Eickbush T."/>
            <person name="Evans J.D."/>
            <person name="Filipski A."/>
            <person name="Findeiss S."/>
            <person name="Freyhult E."/>
            <person name="Fulton L."/>
            <person name="Fulton R."/>
            <person name="Garcia A.C."/>
            <person name="Gardiner A."/>
            <person name="Garfield D.A."/>
            <person name="Garvin B.E."/>
            <person name="Gibson G."/>
            <person name="Gilbert D."/>
            <person name="Gnerre S."/>
            <person name="Godfrey J."/>
            <person name="Good R."/>
            <person name="Gotea V."/>
            <person name="Gravely B."/>
            <person name="Greenberg A.J."/>
            <person name="Griffiths-Jones S."/>
            <person name="Gross S."/>
            <person name="Guigo R."/>
            <person name="Gustafson E.A."/>
            <person name="Haerty W."/>
            <person name="Hahn M.W."/>
            <person name="Halligan D.L."/>
            <person name="Halpern A.L."/>
            <person name="Halter G.M."/>
            <person name="Han M.V."/>
            <person name="Heger A."/>
            <person name="Hillier L."/>
            <person name="Hinrichs A.S."/>
            <person name="Holmes I."/>
            <person name="Hoskins R.A."/>
            <person name="Hubisz M.J."/>
            <person name="Hultmark D."/>
            <person name="Huntley M.A."/>
            <person name="Jaffe D.B."/>
            <person name="Jagadeeshan S."/>
            <person name="Jeck W.R."/>
            <person name="Johnson J."/>
            <person name="Jones C.D."/>
            <person name="Jordan W.C."/>
            <person name="Karpen G.H."/>
            <person name="Kataoka E."/>
            <person name="Keightley P.D."/>
            <person name="Kheradpour P."/>
            <person name="Kirkness E.F."/>
            <person name="Koerich L.B."/>
            <person name="Kristiansen K."/>
            <person name="Kudrna D."/>
            <person name="Kulathinal R.J."/>
            <person name="Kumar S."/>
            <person name="Kwok R."/>
            <person name="Lander E."/>
            <person name="Langley C.H."/>
            <person name="Lapoint R."/>
            <person name="Lazzaro B.P."/>
            <person name="Lee S.J."/>
            <person name="Levesque L."/>
            <person name="Li R."/>
            <person name="Lin C.F."/>
            <person name="Lin M.F."/>
            <person name="Lindblad-Toh K."/>
            <person name="Llopart A."/>
            <person name="Long M."/>
            <person name="Low L."/>
            <person name="Lozovsky E."/>
            <person name="Lu J."/>
            <person name="Luo M."/>
            <person name="Machado C.A."/>
            <person name="Makalowski W."/>
            <person name="Marzo M."/>
            <person name="Matsuda M."/>
            <person name="Matzkin L."/>
            <person name="McAllister B."/>
            <person name="McBride C.S."/>
            <person name="McKernan B."/>
            <person name="McKernan K."/>
            <person name="Mendez-Lago M."/>
            <person name="Minx P."/>
            <person name="Mollenhauer M.U."/>
            <person name="Montooth K."/>
            <person name="Mount S.M."/>
            <person name="Mu X."/>
            <person name="Myers E."/>
            <person name="Negre B."/>
            <person name="Newfeld S."/>
            <person name="Nielsen R."/>
            <person name="Noor M.A."/>
            <person name="O'Grady P."/>
            <person name="Pachter L."/>
            <person name="Papaceit M."/>
            <person name="Parisi M.J."/>
            <person name="Parisi M."/>
            <person name="Parts L."/>
            <person name="Pedersen J.S."/>
            <person name="Pesole G."/>
            <person name="Phillippy A.M."/>
            <person name="Ponting C.P."/>
            <person name="Pop M."/>
            <person name="Porcelli D."/>
            <person name="Powell J.R."/>
            <person name="Prohaska S."/>
            <person name="Pruitt K."/>
            <person name="Puig M."/>
            <person name="Quesneville H."/>
            <person name="Ram K.R."/>
            <person name="Rand D."/>
            <person name="Rasmussen M.D."/>
            <person name="Reed L.K."/>
            <person name="Reenan R."/>
            <person name="Reily A."/>
            <person name="Remington K.A."/>
            <person name="Rieger T.T."/>
            <person name="Ritchie M.G."/>
            <person name="Robin C."/>
            <person name="Rogers Y.H."/>
            <person name="Rohde C."/>
            <person name="Rozas J."/>
            <person name="Rubenfield M.J."/>
            <person name="Ruiz A."/>
            <person name="Russo S."/>
            <person name="Salzberg S.L."/>
            <person name="Sanchez-Gracia A."/>
            <person name="Saranga D.J."/>
            <person name="Sato H."/>
            <person name="Schaeffer S.W."/>
            <person name="Schatz M.C."/>
            <person name="Schlenke T."/>
            <person name="Schwartz R."/>
            <person name="Segarra C."/>
            <person name="Singh R.S."/>
            <person name="Sirot L."/>
            <person name="Sirota M."/>
            <person name="Sisneros N.B."/>
            <person name="Smith C.D."/>
            <person name="Smith T.F."/>
            <person name="Spieth J."/>
            <person name="Stage D.E."/>
            <person name="Stark A."/>
            <person name="Stephan W."/>
            <person name="Strausberg R.L."/>
            <person name="Strempel S."/>
            <person name="Sturgill D."/>
            <person name="Sutton G."/>
            <person name="Sutton G.G."/>
            <person name="Tao W."/>
            <person name="Teichmann S."/>
            <person name="Tobari Y.N."/>
            <person name="Tomimura Y."/>
            <person name="Tsolas J.M."/>
            <person name="Valente V.L."/>
            <person name="Venter E."/>
            <person name="Venter J.C."/>
            <person name="Vicario S."/>
            <person name="Vieira F.G."/>
            <person name="Vilella A.J."/>
            <person name="Villasante A."/>
            <person name="Walenz B."/>
            <person name="Wang J."/>
            <person name="Wasserman M."/>
            <person name="Watts T."/>
            <person name="Wilson D."/>
            <person name="Wilson R.K."/>
            <person name="Wing R.A."/>
            <person name="Wolfner M.F."/>
            <person name="Wong A."/>
            <person name="Wong G.K."/>
            <person name="Wu C.I."/>
            <person name="Wu G."/>
            <person name="Yamamoto D."/>
            <person name="Yang H.P."/>
            <person name="Yang S.P."/>
            <person name="Yorke J.A."/>
            <person name="Yoshida K."/>
            <person name="Zdobnov E."/>
            <person name="Zhang P."/>
            <person name="Zhang Y."/>
            <person name="Zimin A.V."/>
            <person name="Baldwin J."/>
            <person name="Abdouelleil A."/>
            <person name="Abdulkadir J."/>
            <person name="Abebe A."/>
            <person name="Abera B."/>
            <person name="Abreu J."/>
            <person name="Acer S.C."/>
            <person name="Aftuck L."/>
            <person name="Alexander A."/>
            <person name="An P."/>
            <person name="Anderson E."/>
            <person name="Anderson S."/>
            <person name="Arachi H."/>
            <person name="Azer M."/>
            <person name="Bachantsang P."/>
            <person name="Barry A."/>
            <person name="Bayul T."/>
            <person name="Berlin A."/>
            <person name="Bessette D."/>
            <person name="Bloom T."/>
            <person name="Blye J."/>
            <person name="Boguslavskiy L."/>
            <person name="Bonnet C."/>
            <person name="Boukhgalter B."/>
            <person name="Bourzgui I."/>
            <person name="Brown A."/>
            <person name="Cahill P."/>
            <person name="Channer S."/>
            <person name="Cheshatsang Y."/>
            <person name="Chuda L."/>
            <person name="Citroen M."/>
            <person name="Collymore A."/>
            <person name="Cooke P."/>
            <person name="Costello M."/>
            <person name="D'Aco K."/>
            <person name="Daza R."/>
            <person name="De Haan G."/>
            <person name="DeGray S."/>
            <person name="DeMaso C."/>
            <person name="Dhargay N."/>
            <person name="Dooley K."/>
            <person name="Dooley E."/>
            <person name="Doricent M."/>
            <person name="Dorje P."/>
            <person name="Dorjee K."/>
            <person name="Dupes A."/>
            <person name="Elong R."/>
            <person name="Falk J."/>
            <person name="Farina A."/>
            <person name="Faro S."/>
            <person name="Ferguson D."/>
            <person name="Fisher S."/>
            <person name="Foley C.D."/>
            <person name="Franke A."/>
            <person name="Friedrich D."/>
            <person name="Gadbois L."/>
            <person name="Gearin G."/>
            <person name="Gearin C.R."/>
            <person name="Giannoukos G."/>
            <person name="Goode T."/>
            <person name="Graham J."/>
            <person name="Grandbois E."/>
            <person name="Grewal S."/>
            <person name="Gyaltsen K."/>
            <person name="Hafez N."/>
            <person name="Hagos B."/>
            <person name="Hall J."/>
            <person name="Henson C."/>
            <person name="Hollinger A."/>
            <person name="Honan T."/>
            <person name="Huard M.D."/>
            <person name="Hughes L."/>
            <person name="Hurhula B."/>
            <person name="Husby M.E."/>
            <person name="Kamat A."/>
            <person name="Kanga B."/>
            <person name="Kashin S."/>
            <person name="Khazanovich D."/>
            <person name="Kisner P."/>
            <person name="Lance K."/>
            <person name="Lara M."/>
            <person name="Lee W."/>
            <person name="Lennon N."/>
            <person name="Letendre F."/>
            <person name="LeVine R."/>
            <person name="Lipovsky A."/>
            <person name="Liu X."/>
            <person name="Liu J."/>
            <person name="Liu S."/>
            <person name="Lokyitsang T."/>
            <person name="Lokyitsang Y."/>
            <person name="Lubonja R."/>
            <person name="Lui A."/>
            <person name="MacDonald P."/>
            <person name="Magnisalis V."/>
            <person name="Maru K."/>
            <person name="Matthews C."/>
            <person name="McCusker W."/>
            <person name="McDonough S."/>
            <person name="Mehta T."/>
            <person name="Meldrim J."/>
            <person name="Meneus L."/>
            <person name="Mihai O."/>
            <person name="Mihalev A."/>
            <person name="Mihova T."/>
            <person name="Mittelman R."/>
            <person name="Mlenga V."/>
            <person name="Montmayeur A."/>
            <person name="Mulrain L."/>
            <person name="Navidi A."/>
            <person name="Naylor J."/>
            <person name="Negash T."/>
            <person name="Nguyen T."/>
            <person name="Nguyen N."/>
            <person name="Nicol R."/>
            <person name="Norbu C."/>
            <person name="Norbu N."/>
            <person name="Novod N."/>
            <person name="O'Neill B."/>
            <person name="Osman S."/>
            <person name="Markiewicz E."/>
            <person name="Oyono O.L."/>
            <person name="Patti C."/>
            <person name="Phunkhang P."/>
            <person name="Pierre F."/>
            <person name="Priest M."/>
            <person name="Raghuraman S."/>
            <person name="Rege F."/>
            <person name="Reyes R."/>
            <person name="Rise C."/>
            <person name="Rogov P."/>
            <person name="Ross K."/>
            <person name="Ryan E."/>
            <person name="Settipalli S."/>
            <person name="Shea T."/>
            <person name="Sherpa N."/>
            <person name="Shi L."/>
            <person name="Shih D."/>
            <person name="Sparrow T."/>
            <person name="Spaulding J."/>
            <person name="Stalker J."/>
            <person name="Stange-Thomann N."/>
            <person name="Stavropoulos S."/>
            <person name="Stone C."/>
            <person name="Strader C."/>
            <person name="Tesfaye S."/>
            <person name="Thomson T."/>
            <person name="Thoulutsang Y."/>
            <person name="Thoulutsang D."/>
            <person name="Topham K."/>
            <person name="Topping I."/>
            <person name="Tsamla T."/>
            <person name="Vassiliev H."/>
            <person name="Vo A."/>
            <person name="Wangchuk T."/>
            <person name="Wangdi T."/>
            <person name="Weiand M."/>
            <person name="Wilkinson J."/>
            <person name="Wilson A."/>
            <person name="Yadav S."/>
            <person name="Young G."/>
            <person name="Yu Q."/>
            <person name="Zembek L."/>
            <person name="Zhong D."/>
            <person name="Zimmer A."/>
            <person name="Zwirko Z."/>
            <person name="Jaffe D.B."/>
            <person name="Alvarez P."/>
            <person name="Brockman W."/>
            <person name="Butler J."/>
            <person name="Chin C."/>
            <person name="Gnerre S."/>
            <person name="Grabherr M."/>
            <person name="Kleber M."/>
            <person name="Mauceli E."/>
            <person name="MacCallum I."/>
        </authorList>
    </citation>
    <scope>NUCLEOTIDE SEQUENCE [LARGE SCALE GENOMIC DNA]</scope>
    <source>
        <strain evidence="2">Rob3c / Tucson 14021-0248.25</strain>
    </source>
</reference>
<evidence type="ECO:0000313" key="2">
    <source>
        <dbReference type="Proteomes" id="UP000001292"/>
    </source>
</evidence>
<name>B4IIH1_DROSE</name>
<dbReference type="EMBL" id="CH480843">
    <property type="protein sequence ID" value="EDW49721.1"/>
    <property type="molecule type" value="Genomic_DNA"/>
</dbReference>
<dbReference type="Proteomes" id="UP000001292">
    <property type="component" value="Unassembled WGS sequence"/>
</dbReference>
<dbReference type="OMA" id="CWELMCR"/>
<protein>
    <submittedName>
        <fullName evidence="1">GM16145</fullName>
    </submittedName>
</protein>
<dbReference type="HOGENOM" id="CLU_2402016_0_0_1"/>
<dbReference type="AlphaFoldDB" id="B4IIH1"/>
<sequence length="93" mass="10362">MHGVRVGSLSLRKPLIHQARSANFASVNFCWELMCRHHLIALHPDPIPSHPLTSAHIASRRTNPFRDDLTAAVFLNFAVPSIKADPMLPVYAI</sequence>
<evidence type="ECO:0000313" key="1">
    <source>
        <dbReference type="EMBL" id="EDW49721.1"/>
    </source>
</evidence>
<gene>
    <name evidence="1" type="primary">Dsec\GM16145</name>
    <name evidence="1" type="ORF">Dsec_GM16145</name>
</gene>
<proteinExistence type="predicted"/>
<accession>B4IIH1</accession>
<keyword evidence="2" id="KW-1185">Reference proteome</keyword>
<organism evidence="2">
    <name type="scientific">Drosophila sechellia</name>
    <name type="common">Fruit fly</name>
    <dbReference type="NCBI Taxonomy" id="7238"/>
    <lineage>
        <taxon>Eukaryota</taxon>
        <taxon>Metazoa</taxon>
        <taxon>Ecdysozoa</taxon>
        <taxon>Arthropoda</taxon>
        <taxon>Hexapoda</taxon>
        <taxon>Insecta</taxon>
        <taxon>Pterygota</taxon>
        <taxon>Neoptera</taxon>
        <taxon>Endopterygota</taxon>
        <taxon>Diptera</taxon>
        <taxon>Brachycera</taxon>
        <taxon>Muscomorpha</taxon>
        <taxon>Ephydroidea</taxon>
        <taxon>Drosophilidae</taxon>
        <taxon>Drosophila</taxon>
        <taxon>Sophophora</taxon>
    </lineage>
</organism>